<dbReference type="InterPro" id="IPR038460">
    <property type="entry name" value="AcetylCoA_hyd_C_sf"/>
</dbReference>
<dbReference type="SUPFAM" id="SSF100950">
    <property type="entry name" value="NagB/RpiA/CoA transferase-like"/>
    <property type="match status" value="2"/>
</dbReference>
<evidence type="ECO:0000313" key="3">
    <source>
        <dbReference type="Proteomes" id="UP001428817"/>
    </source>
</evidence>
<dbReference type="InterPro" id="IPR046433">
    <property type="entry name" value="ActCoA_hydro"/>
</dbReference>
<feature type="domain" description="Acetyl-CoA hydrolase/transferase C-terminal" evidence="1">
    <location>
        <begin position="243"/>
        <end position="376"/>
    </location>
</feature>
<comment type="caution">
    <text evidence="2">The sequence shown here is derived from an EMBL/GenBank/DDBJ whole genome shotgun (WGS) entry which is preliminary data.</text>
</comment>
<evidence type="ECO:0000259" key="1">
    <source>
        <dbReference type="Pfam" id="PF13336"/>
    </source>
</evidence>
<dbReference type="InterPro" id="IPR026888">
    <property type="entry name" value="AcetylCoA_hyd_C"/>
</dbReference>
<dbReference type="RefSeq" id="WP_345702797.1">
    <property type="nucleotide sequence ID" value="NZ_BAABJP010000010.1"/>
</dbReference>
<sequence length="384" mass="40123">MELADLIGPGMRIAVADGTGTPRSLFPELNRLAARHGNLRLLLGWTPASGLGLDHSLFADARTVMSGWGLRGPVASGAVKSIPVRLSAVPSLLAGPLRPDLVLATVVRSADGPRFSSEVGWLRTAVELGVPIAAVVSSTAPHADAGPPLPADLVTVVGETSDGPVEVRFDEPSPAHERICAHVAELIPEGARLQVGPGQQGAAMLRAVKTPVRMDSGLLPEQVVDLDERGLLIGQPTAAYLVGGSRLYEWANGRPILHPLEVTHDLGRLSNGVPFIAFNTAIEVDLDGQVNVEGTRDAVVGGIGGHSDYAAAGTRSVGGLSIIAVPSAHKGRSTLVRSLSRPVSTPSQDVDILVNERGYVDLRGLARTERAEALLDLWGETGVR</sequence>
<dbReference type="Gene3D" id="3.30.750.70">
    <property type="entry name" value="4-hydroxybutyrate coenzyme like domains"/>
    <property type="match status" value="1"/>
</dbReference>
<evidence type="ECO:0000313" key="2">
    <source>
        <dbReference type="EMBL" id="GAA5155054.1"/>
    </source>
</evidence>
<dbReference type="InterPro" id="IPR037171">
    <property type="entry name" value="NagB/RpiA_transferase-like"/>
</dbReference>
<name>A0ABP9Q007_9PSEU</name>
<dbReference type="Pfam" id="PF13336">
    <property type="entry name" value="AcetylCoA_hyd_C"/>
    <property type="match status" value="1"/>
</dbReference>
<dbReference type="Proteomes" id="UP001428817">
    <property type="component" value="Unassembled WGS sequence"/>
</dbReference>
<dbReference type="Gene3D" id="3.40.1080.10">
    <property type="entry name" value="Glutaconate Coenzyme A-transferase"/>
    <property type="match status" value="1"/>
</dbReference>
<dbReference type="EMBL" id="BAABJP010000010">
    <property type="protein sequence ID" value="GAA5155054.1"/>
    <property type="molecule type" value="Genomic_DNA"/>
</dbReference>
<dbReference type="PANTHER" id="PTHR21432">
    <property type="entry name" value="ACETYL-COA HYDROLASE-RELATED"/>
    <property type="match status" value="1"/>
</dbReference>
<keyword evidence="3" id="KW-1185">Reference proteome</keyword>
<reference evidence="3" key="1">
    <citation type="journal article" date="2019" name="Int. J. Syst. Evol. Microbiol.">
        <title>The Global Catalogue of Microorganisms (GCM) 10K type strain sequencing project: providing services to taxonomists for standard genome sequencing and annotation.</title>
        <authorList>
            <consortium name="The Broad Institute Genomics Platform"/>
            <consortium name="The Broad Institute Genome Sequencing Center for Infectious Disease"/>
            <person name="Wu L."/>
            <person name="Ma J."/>
        </authorList>
    </citation>
    <scope>NUCLEOTIDE SEQUENCE [LARGE SCALE GENOMIC DNA]</scope>
    <source>
        <strain evidence="3">JCM 18303</strain>
    </source>
</reference>
<proteinExistence type="predicted"/>
<protein>
    <recommendedName>
        <fullName evidence="1">Acetyl-CoA hydrolase/transferase C-terminal domain-containing protein</fullName>
    </recommendedName>
</protein>
<dbReference type="Gene3D" id="3.40.1080.20">
    <property type="entry name" value="Acetyl-CoA hydrolase/transferase C-terminal domain"/>
    <property type="match status" value="1"/>
</dbReference>
<dbReference type="PANTHER" id="PTHR21432:SF20">
    <property type="entry name" value="ACETYL-COA HYDROLASE"/>
    <property type="match status" value="1"/>
</dbReference>
<accession>A0ABP9Q007</accession>
<organism evidence="2 3">
    <name type="scientific">Pseudonocardia eucalypti</name>
    <dbReference type="NCBI Taxonomy" id="648755"/>
    <lineage>
        <taxon>Bacteria</taxon>
        <taxon>Bacillati</taxon>
        <taxon>Actinomycetota</taxon>
        <taxon>Actinomycetes</taxon>
        <taxon>Pseudonocardiales</taxon>
        <taxon>Pseudonocardiaceae</taxon>
        <taxon>Pseudonocardia</taxon>
    </lineage>
</organism>
<gene>
    <name evidence="2" type="ORF">GCM10023321_27750</name>
</gene>